<dbReference type="OMA" id="FNHYALE"/>
<evidence type="ECO:0000313" key="3">
    <source>
        <dbReference type="RefSeq" id="XP_025020115.1"/>
    </source>
</evidence>
<dbReference type="Proteomes" id="UP000695026">
    <property type="component" value="Unplaced"/>
</dbReference>
<accession>A0A9F5IGV5</accession>
<feature type="region of interest" description="Disordered" evidence="1">
    <location>
        <begin position="1"/>
        <end position="67"/>
    </location>
</feature>
<gene>
    <name evidence="3" type="primary">LOC103063713</name>
</gene>
<dbReference type="KEGG" id="pbi:103063713"/>
<dbReference type="AlphaFoldDB" id="A0A9F5IGV5"/>
<feature type="compositionally biased region" description="Polar residues" evidence="1">
    <location>
        <begin position="1"/>
        <end position="12"/>
    </location>
</feature>
<feature type="compositionally biased region" description="Basic and acidic residues" evidence="1">
    <location>
        <begin position="148"/>
        <end position="159"/>
    </location>
</feature>
<evidence type="ECO:0000256" key="1">
    <source>
        <dbReference type="SAM" id="MobiDB-lite"/>
    </source>
</evidence>
<protein>
    <submittedName>
        <fullName evidence="3">Triadin-like</fullName>
    </submittedName>
</protein>
<feature type="compositionally biased region" description="Basic and acidic residues" evidence="1">
    <location>
        <begin position="16"/>
        <end position="67"/>
    </location>
</feature>
<proteinExistence type="predicted"/>
<evidence type="ECO:0000313" key="2">
    <source>
        <dbReference type="Proteomes" id="UP000695026"/>
    </source>
</evidence>
<sequence>MIKQTKNISHSAITGKEAEHKPPKQEVLGHEKGVHQAKPERPEKPSAEIRVADKKKAEKSLKEKKEKYGKTVEKIPLKVKHAKVPTEKEAHFYHNMTTEKYSKATKTGREYSEVTTIKKEKSAVRYYQCVFVSEFNGYTPQYPITPEKPSDPKLKARKQ</sequence>
<organism evidence="2 3">
    <name type="scientific">Python bivittatus</name>
    <name type="common">Burmese python</name>
    <name type="synonym">Python molurus bivittatus</name>
    <dbReference type="NCBI Taxonomy" id="176946"/>
    <lineage>
        <taxon>Eukaryota</taxon>
        <taxon>Metazoa</taxon>
        <taxon>Chordata</taxon>
        <taxon>Craniata</taxon>
        <taxon>Vertebrata</taxon>
        <taxon>Euteleostomi</taxon>
        <taxon>Lepidosauria</taxon>
        <taxon>Squamata</taxon>
        <taxon>Bifurcata</taxon>
        <taxon>Unidentata</taxon>
        <taxon>Episquamata</taxon>
        <taxon>Toxicofera</taxon>
        <taxon>Serpentes</taxon>
        <taxon>Henophidia</taxon>
        <taxon>Pythonidae</taxon>
        <taxon>Python</taxon>
    </lineage>
</organism>
<reference evidence="3" key="1">
    <citation type="submission" date="2025-08" db="UniProtKB">
        <authorList>
            <consortium name="RefSeq"/>
        </authorList>
    </citation>
    <scope>IDENTIFICATION</scope>
    <source>
        <tissue evidence="3">Liver</tissue>
    </source>
</reference>
<dbReference type="RefSeq" id="XP_025020115.1">
    <property type="nucleotide sequence ID" value="XM_025164347.1"/>
</dbReference>
<feature type="region of interest" description="Disordered" evidence="1">
    <location>
        <begin position="140"/>
        <end position="159"/>
    </location>
</feature>
<keyword evidence="2" id="KW-1185">Reference proteome</keyword>
<name>A0A9F5IGV5_PYTBI</name>
<dbReference type="OrthoDB" id="9050426at2759"/>
<dbReference type="GeneID" id="103063713"/>